<evidence type="ECO:0000256" key="2">
    <source>
        <dbReference type="ARBA" id="ARBA00022723"/>
    </source>
</evidence>
<keyword evidence="3" id="KW-0408">Iron</keyword>
<dbReference type="CDD" id="cd01583">
    <property type="entry name" value="IPMI"/>
    <property type="match status" value="1"/>
</dbReference>
<reference evidence="7" key="2">
    <citation type="journal article" date="2014" name="ISME J.">
        <title>Microbial stratification in low pH oxic and suboxic macroscopic growths along an acid mine drainage.</title>
        <authorList>
            <person name="Mendez-Garcia C."/>
            <person name="Mesa V."/>
            <person name="Sprenger R.R."/>
            <person name="Richter M."/>
            <person name="Diez M.S."/>
            <person name="Solano J."/>
            <person name="Bargiela R."/>
            <person name="Golyshina O.V."/>
            <person name="Manteca A."/>
            <person name="Ramos J.L."/>
            <person name="Gallego J.R."/>
            <person name="Llorente I."/>
            <person name="Martins Dos Santos V.A."/>
            <person name="Jensen O.N."/>
            <person name="Pelaez A.I."/>
            <person name="Sanchez J."/>
            <person name="Ferrer M."/>
        </authorList>
    </citation>
    <scope>NUCLEOTIDE SEQUENCE</scope>
</reference>
<sequence>MSSANGGMTLAEKILARASGLDHVVPGQIIEGNVDLAMMHEQGAQTVAPFHQMGAEKVWDRDRVVIAIDHWVPASTEGAAVLHRILRKFATEVNLPHFYDVGNHGICHQILAEHGWVVPGDLAVGTDSHTNMLGAMGAVAAGIGPTEMAAVLALGRLWLKVPSTLRIRVKGRLGPGVVAKDLVLRALGEVKTTGATYKSVEWTGPTIERLSMPERFTICNMTTEMGAKCGLVAPDEKTFEYLRAIAKHPMHPVYADSGATYERTIDIDVDGMPPMVACPYSPDNVRPLTDLVNEHIHVDQAFLGSCTNARIEDIREGASILRGHKVHPGTRFIVSPASTSIYEQCLQEGLIELYTEAGAVFTNSSCSACFGGNMGIIAPDEVCASSSNRNFPGRMGPKEGRIYLMSPAATVAAAIRGEIADPREFA</sequence>
<dbReference type="PROSITE" id="PS00450">
    <property type="entry name" value="ACONITASE_1"/>
    <property type="match status" value="1"/>
</dbReference>
<dbReference type="NCBIfam" id="TIGR01343">
    <property type="entry name" value="hacA_fam"/>
    <property type="match status" value="1"/>
</dbReference>
<feature type="domain" description="Aconitase/3-isopropylmalate dehydratase large subunit alpha/beta/alpha" evidence="6">
    <location>
        <begin position="34"/>
        <end position="417"/>
    </location>
</feature>
<dbReference type="GO" id="GO:0003861">
    <property type="term" value="F:3-isopropylmalate dehydratase activity"/>
    <property type="evidence" value="ECO:0007669"/>
    <property type="project" value="InterPro"/>
</dbReference>
<dbReference type="InterPro" id="IPR036008">
    <property type="entry name" value="Aconitase_4Fe-4S_dom"/>
</dbReference>
<dbReference type="InterPro" id="IPR006251">
    <property type="entry name" value="Homoacnase/IPMdehydase_lsu"/>
</dbReference>
<evidence type="ECO:0000259" key="6">
    <source>
        <dbReference type="Pfam" id="PF00330"/>
    </source>
</evidence>
<dbReference type="GO" id="GO:0009098">
    <property type="term" value="P:L-leucine biosynthetic process"/>
    <property type="evidence" value="ECO:0007669"/>
    <property type="project" value="InterPro"/>
</dbReference>
<dbReference type="Gene3D" id="3.30.499.10">
    <property type="entry name" value="Aconitase, domain 3"/>
    <property type="match status" value="2"/>
</dbReference>
<keyword evidence="2" id="KW-0479">Metal-binding</keyword>
<dbReference type="EC" id="4.2.1.36" evidence="7"/>
<keyword evidence="4" id="KW-0411">Iron-sulfur</keyword>
<gene>
    <name evidence="7" type="ORF">B1B_04505</name>
</gene>
<dbReference type="PANTHER" id="PTHR43822:SF2">
    <property type="entry name" value="HOMOACONITASE, MITOCHONDRIAL"/>
    <property type="match status" value="1"/>
</dbReference>
<evidence type="ECO:0000256" key="3">
    <source>
        <dbReference type="ARBA" id="ARBA00023004"/>
    </source>
</evidence>
<reference evidence="7" key="1">
    <citation type="submission" date="2013-08" db="EMBL/GenBank/DDBJ databases">
        <authorList>
            <person name="Mendez C."/>
            <person name="Richter M."/>
            <person name="Ferrer M."/>
            <person name="Sanchez J."/>
        </authorList>
    </citation>
    <scope>NUCLEOTIDE SEQUENCE</scope>
</reference>
<keyword evidence="5 7" id="KW-0456">Lyase</keyword>
<dbReference type="HAMAP" id="MF_01027">
    <property type="entry name" value="LeuC_type2"/>
    <property type="match status" value="1"/>
</dbReference>
<dbReference type="InterPro" id="IPR011826">
    <property type="entry name" value="HAcnase/IPMdehydase_lsu_prok"/>
</dbReference>
<dbReference type="NCBIfam" id="TIGR02086">
    <property type="entry name" value="IPMI_arch"/>
    <property type="match status" value="1"/>
</dbReference>
<evidence type="ECO:0000256" key="4">
    <source>
        <dbReference type="ARBA" id="ARBA00023014"/>
    </source>
</evidence>
<dbReference type="InterPro" id="IPR033941">
    <property type="entry name" value="IPMI_cat"/>
</dbReference>
<organism evidence="7">
    <name type="scientific">mine drainage metagenome</name>
    <dbReference type="NCBI Taxonomy" id="410659"/>
    <lineage>
        <taxon>unclassified sequences</taxon>
        <taxon>metagenomes</taxon>
        <taxon>ecological metagenomes</taxon>
    </lineage>
</organism>
<evidence type="ECO:0000313" key="7">
    <source>
        <dbReference type="EMBL" id="EQD71359.1"/>
    </source>
</evidence>
<dbReference type="InterPro" id="IPR018136">
    <property type="entry name" value="Aconitase_4Fe-4S_BS"/>
</dbReference>
<proteinExistence type="inferred from homology"/>
<dbReference type="GO" id="GO:0046872">
    <property type="term" value="F:metal ion binding"/>
    <property type="evidence" value="ECO:0007669"/>
    <property type="project" value="UniProtKB-KW"/>
</dbReference>
<dbReference type="GO" id="GO:0051539">
    <property type="term" value="F:4 iron, 4 sulfur cluster binding"/>
    <property type="evidence" value="ECO:0007669"/>
    <property type="project" value="UniProtKB-KW"/>
</dbReference>
<dbReference type="EMBL" id="AUZY01002814">
    <property type="protein sequence ID" value="EQD71359.1"/>
    <property type="molecule type" value="Genomic_DNA"/>
</dbReference>
<keyword evidence="1" id="KW-0004">4Fe-4S</keyword>
<dbReference type="SUPFAM" id="SSF53732">
    <property type="entry name" value="Aconitase iron-sulfur domain"/>
    <property type="match status" value="1"/>
</dbReference>
<evidence type="ECO:0000256" key="1">
    <source>
        <dbReference type="ARBA" id="ARBA00022485"/>
    </source>
</evidence>
<name>T1CS61_9ZZZZ</name>
<dbReference type="InterPro" id="IPR001030">
    <property type="entry name" value="Acoase/IPM_deHydtase_lsu_aba"/>
</dbReference>
<dbReference type="Pfam" id="PF00330">
    <property type="entry name" value="Aconitase"/>
    <property type="match status" value="1"/>
</dbReference>
<dbReference type="InterPro" id="IPR015931">
    <property type="entry name" value="Acnase/IPM_dHydase_lsu_aba_1/3"/>
</dbReference>
<dbReference type="InterPro" id="IPR050067">
    <property type="entry name" value="IPM_dehydratase_rel_enz"/>
</dbReference>
<dbReference type="PANTHER" id="PTHR43822">
    <property type="entry name" value="HOMOACONITASE, MITOCHONDRIAL-RELATED"/>
    <property type="match status" value="1"/>
</dbReference>
<accession>T1CS61</accession>
<comment type="caution">
    <text evidence="7">The sequence shown here is derived from an EMBL/GenBank/DDBJ whole genome shotgun (WGS) entry which is preliminary data.</text>
</comment>
<evidence type="ECO:0000256" key="5">
    <source>
        <dbReference type="ARBA" id="ARBA00023239"/>
    </source>
</evidence>
<dbReference type="GO" id="GO:0004409">
    <property type="term" value="F:homoaconitate hydratase activity"/>
    <property type="evidence" value="ECO:0007669"/>
    <property type="project" value="UniProtKB-EC"/>
</dbReference>
<dbReference type="PRINTS" id="PR00415">
    <property type="entry name" value="ACONITASE"/>
</dbReference>
<protein>
    <submittedName>
        <fullName evidence="7">3-isopropylmalate dehydratase large subunit</fullName>
        <ecNumber evidence="7">4.2.1.36</ecNumber>
    </submittedName>
</protein>
<dbReference type="AlphaFoldDB" id="T1CS61"/>
<dbReference type="NCBIfam" id="NF001614">
    <property type="entry name" value="PRK00402.1"/>
    <property type="match status" value="1"/>
</dbReference>